<dbReference type="AlphaFoldDB" id="A0A219ZRS8"/>
<evidence type="ECO:0000313" key="1">
    <source>
        <dbReference type="EMBL" id="AQZ19929.1"/>
    </source>
</evidence>
<organism evidence="1">
    <name type="scientific">Enterobacter cloacae</name>
    <dbReference type="NCBI Taxonomy" id="550"/>
    <lineage>
        <taxon>Bacteria</taxon>
        <taxon>Pseudomonadati</taxon>
        <taxon>Pseudomonadota</taxon>
        <taxon>Gammaproteobacteria</taxon>
        <taxon>Enterobacterales</taxon>
        <taxon>Enterobacteriaceae</taxon>
        <taxon>Enterobacter</taxon>
        <taxon>Enterobacter cloacae complex</taxon>
    </lineage>
</organism>
<protein>
    <submittedName>
        <fullName evidence="1">Uncharacterized protein</fullName>
    </submittedName>
</protein>
<geneLocation type="plasmid" evidence="1">
    <name>pJF-786</name>
</geneLocation>
<accession>A0A219ZRS8</accession>
<keyword evidence="1" id="KW-0614">Plasmid</keyword>
<sequence length="58" mass="6479">MAYSPPLSITPRLITLVSEISELIGHLALTRDGELAPQLRRAIASAPYRRHWPSRTTP</sequence>
<reference evidence="1" key="1">
    <citation type="submission" date="2016-09" db="EMBL/GenBank/DDBJ databases">
        <title>Complete sequence of a GES-5 plasmid from a clinical Enterobacter cloacae isolate in the UK.</title>
        <authorList>
            <person name="Findlay J."/>
            <person name="Hopkins K.L."/>
            <person name="Woodford N."/>
        </authorList>
    </citation>
    <scope>NUCLEOTIDE SEQUENCE</scope>
    <source>
        <strain evidence="1">H140960786</strain>
        <plasmid evidence="1">pJF-786</plasmid>
    </source>
</reference>
<proteinExistence type="predicted"/>
<dbReference type="EMBL" id="KX912255">
    <property type="protein sequence ID" value="AQZ19929.1"/>
    <property type="molecule type" value="Genomic_DNA"/>
</dbReference>
<name>A0A219ZRS8_ENTCL</name>